<feature type="non-terminal residue" evidence="2">
    <location>
        <position position="56"/>
    </location>
</feature>
<dbReference type="Proteomes" id="UP000694005">
    <property type="component" value="Chromosome A05"/>
</dbReference>
<dbReference type="Gramene" id="A05p51750.2_BraZ1">
    <property type="protein sequence ID" value="A05p51750.2_BraZ1.CDS.1"/>
    <property type="gene ID" value="A05g51750.2_BraZ1"/>
</dbReference>
<proteinExistence type="predicted"/>
<name>A0A3P6DX70_BRACM</name>
<dbReference type="AlphaFoldDB" id="A0A3P6DX70"/>
<reference evidence="2" key="1">
    <citation type="submission" date="2018-11" db="EMBL/GenBank/DDBJ databases">
        <authorList>
            <consortium name="Genoscope - CEA"/>
            <person name="William W."/>
        </authorList>
    </citation>
    <scope>NUCLEOTIDE SEQUENCE</scope>
</reference>
<organism evidence="2">
    <name type="scientific">Brassica campestris</name>
    <name type="common">Field mustard</name>
    <dbReference type="NCBI Taxonomy" id="3711"/>
    <lineage>
        <taxon>Eukaryota</taxon>
        <taxon>Viridiplantae</taxon>
        <taxon>Streptophyta</taxon>
        <taxon>Embryophyta</taxon>
        <taxon>Tracheophyta</taxon>
        <taxon>Spermatophyta</taxon>
        <taxon>Magnoliopsida</taxon>
        <taxon>eudicotyledons</taxon>
        <taxon>Gunneridae</taxon>
        <taxon>Pentapetalae</taxon>
        <taxon>rosids</taxon>
        <taxon>malvids</taxon>
        <taxon>Brassicales</taxon>
        <taxon>Brassicaceae</taxon>
        <taxon>Brassiceae</taxon>
        <taxon>Brassica</taxon>
    </lineage>
</organism>
<evidence type="ECO:0000313" key="1">
    <source>
        <dbReference type="EMBL" id="CAG7878654.1"/>
    </source>
</evidence>
<gene>
    <name evidence="1" type="ORF">BRAPAZ1V2_A05P51750.2</name>
    <name evidence="2" type="ORF">BRASC76T46618Z</name>
</gene>
<evidence type="ECO:0000313" key="2">
    <source>
        <dbReference type="EMBL" id="VDD25042.1"/>
    </source>
</evidence>
<sequence length="56" mass="6348">ILGIGVIVNHVVEMIDTGREIMKPSNRDAHDTKPKPNFSENELSFLLKLIPELIQH</sequence>
<protein>
    <submittedName>
        <fullName evidence="1">Uncharacterized protein</fullName>
    </submittedName>
</protein>
<accession>A0A3P6DX70</accession>
<feature type="non-terminal residue" evidence="2">
    <location>
        <position position="1"/>
    </location>
</feature>
<dbReference type="EMBL" id="LR031616">
    <property type="protein sequence ID" value="VDD25042.1"/>
    <property type="molecule type" value="Genomic_DNA"/>
</dbReference>
<dbReference type="EMBL" id="LS974621">
    <property type="protein sequence ID" value="CAG7878654.1"/>
    <property type="molecule type" value="Genomic_DNA"/>
</dbReference>